<sequence length="123" mass="14291">MSLIRISFCAALFDRWICAEASDLELHLHSCLECYVTAASHFTTLFYSWICAEVSDLELHLLSCLECYDMSVSHVSTEPWGYSQTYFPPDERLEMKVDDTPVNFKVTIFFLNIITWLNDCENE</sequence>
<feature type="chain" id="PRO_5021331156" evidence="1">
    <location>
        <begin position="22"/>
        <end position="123"/>
    </location>
</feature>
<protein>
    <submittedName>
        <fullName evidence="2">Uncharacterized protein</fullName>
    </submittedName>
</protein>
<dbReference type="AlphaFoldDB" id="A0A4Y2BII2"/>
<keyword evidence="1" id="KW-0732">Signal</keyword>
<keyword evidence="3" id="KW-1185">Reference proteome</keyword>
<name>A0A4Y2BII2_ARAVE</name>
<evidence type="ECO:0000313" key="3">
    <source>
        <dbReference type="Proteomes" id="UP000499080"/>
    </source>
</evidence>
<proteinExistence type="predicted"/>
<evidence type="ECO:0000256" key="1">
    <source>
        <dbReference type="SAM" id="SignalP"/>
    </source>
</evidence>
<dbReference type="Proteomes" id="UP000499080">
    <property type="component" value="Unassembled WGS sequence"/>
</dbReference>
<organism evidence="2 3">
    <name type="scientific">Araneus ventricosus</name>
    <name type="common">Orbweaver spider</name>
    <name type="synonym">Epeira ventricosa</name>
    <dbReference type="NCBI Taxonomy" id="182803"/>
    <lineage>
        <taxon>Eukaryota</taxon>
        <taxon>Metazoa</taxon>
        <taxon>Ecdysozoa</taxon>
        <taxon>Arthropoda</taxon>
        <taxon>Chelicerata</taxon>
        <taxon>Arachnida</taxon>
        <taxon>Araneae</taxon>
        <taxon>Araneomorphae</taxon>
        <taxon>Entelegynae</taxon>
        <taxon>Araneoidea</taxon>
        <taxon>Araneidae</taxon>
        <taxon>Araneus</taxon>
    </lineage>
</organism>
<accession>A0A4Y2BII2</accession>
<gene>
    <name evidence="2" type="ORF">AVEN_184443_1</name>
</gene>
<feature type="signal peptide" evidence="1">
    <location>
        <begin position="1"/>
        <end position="21"/>
    </location>
</feature>
<comment type="caution">
    <text evidence="2">The sequence shown here is derived from an EMBL/GenBank/DDBJ whole genome shotgun (WGS) entry which is preliminary data.</text>
</comment>
<reference evidence="2 3" key="1">
    <citation type="journal article" date="2019" name="Sci. Rep.">
        <title>Orb-weaving spider Araneus ventricosus genome elucidates the spidroin gene catalogue.</title>
        <authorList>
            <person name="Kono N."/>
            <person name="Nakamura H."/>
            <person name="Ohtoshi R."/>
            <person name="Moran D.A.P."/>
            <person name="Shinohara A."/>
            <person name="Yoshida Y."/>
            <person name="Fujiwara M."/>
            <person name="Mori M."/>
            <person name="Tomita M."/>
            <person name="Arakawa K."/>
        </authorList>
    </citation>
    <scope>NUCLEOTIDE SEQUENCE [LARGE SCALE GENOMIC DNA]</scope>
</reference>
<dbReference type="EMBL" id="BGPR01000076">
    <property type="protein sequence ID" value="GBL91066.1"/>
    <property type="molecule type" value="Genomic_DNA"/>
</dbReference>
<evidence type="ECO:0000313" key="2">
    <source>
        <dbReference type="EMBL" id="GBL91066.1"/>
    </source>
</evidence>